<accession>A0ABV5FU71</accession>
<evidence type="ECO:0000313" key="2">
    <source>
        <dbReference type="Proteomes" id="UP001589575"/>
    </source>
</evidence>
<reference evidence="1 2" key="1">
    <citation type="submission" date="2024-09" db="EMBL/GenBank/DDBJ databases">
        <authorList>
            <person name="Sun Q."/>
            <person name="Mori K."/>
        </authorList>
    </citation>
    <scope>NUCLEOTIDE SEQUENCE [LARGE SCALE GENOMIC DNA]</scope>
    <source>
        <strain evidence="1 2">CCM 7609</strain>
    </source>
</reference>
<dbReference type="EMBL" id="JBHMFI010000001">
    <property type="protein sequence ID" value="MFB9070237.1"/>
    <property type="molecule type" value="Genomic_DNA"/>
</dbReference>
<gene>
    <name evidence="1" type="ORF">ACFFX0_03140</name>
</gene>
<name>A0ABV5FU71_9MICC</name>
<dbReference type="Proteomes" id="UP001589575">
    <property type="component" value="Unassembled WGS sequence"/>
</dbReference>
<keyword evidence="2" id="KW-1185">Reference proteome</keyword>
<organism evidence="1 2">
    <name type="scientific">Citricoccus parietis</name>
    <dbReference type="NCBI Taxonomy" id="592307"/>
    <lineage>
        <taxon>Bacteria</taxon>
        <taxon>Bacillati</taxon>
        <taxon>Actinomycetota</taxon>
        <taxon>Actinomycetes</taxon>
        <taxon>Micrococcales</taxon>
        <taxon>Micrococcaceae</taxon>
        <taxon>Citricoccus</taxon>
    </lineage>
</organism>
<comment type="caution">
    <text evidence="1">The sequence shown here is derived from an EMBL/GenBank/DDBJ whole genome shotgun (WGS) entry which is preliminary data.</text>
</comment>
<sequence>MQCSEDLEGQPGQPQLGTRIVGQDLCRHQSRDRGHVEFVVSPRALGVDQRVELRGTHPVHHAGR</sequence>
<evidence type="ECO:0000313" key="1">
    <source>
        <dbReference type="EMBL" id="MFB9070237.1"/>
    </source>
</evidence>
<proteinExistence type="predicted"/>
<protein>
    <submittedName>
        <fullName evidence="1">Uncharacterized protein</fullName>
    </submittedName>
</protein>